<evidence type="ECO:0000313" key="2">
    <source>
        <dbReference type="EMBL" id="HEN15260.1"/>
    </source>
</evidence>
<dbReference type="GO" id="GO:0030313">
    <property type="term" value="C:cell envelope"/>
    <property type="evidence" value="ECO:0007669"/>
    <property type="project" value="TreeGrafter"/>
</dbReference>
<keyword evidence="1" id="KW-0813">Transport</keyword>
<dbReference type="GO" id="GO:0060003">
    <property type="term" value="P:copper ion export"/>
    <property type="evidence" value="ECO:0007669"/>
    <property type="project" value="TreeGrafter"/>
</dbReference>
<proteinExistence type="predicted"/>
<evidence type="ECO:0000256" key="1">
    <source>
        <dbReference type="ARBA" id="ARBA00022448"/>
    </source>
</evidence>
<dbReference type="Gene3D" id="2.40.50.100">
    <property type="match status" value="1"/>
</dbReference>
<dbReference type="GO" id="GO:0015679">
    <property type="term" value="P:plasma membrane copper ion transport"/>
    <property type="evidence" value="ECO:0007669"/>
    <property type="project" value="TreeGrafter"/>
</dbReference>
<dbReference type="PANTHER" id="PTHR30097:SF4">
    <property type="entry name" value="SLR6042 PROTEIN"/>
    <property type="match status" value="1"/>
</dbReference>
<dbReference type="PANTHER" id="PTHR30097">
    <property type="entry name" value="CATION EFFLUX SYSTEM PROTEIN CUSB"/>
    <property type="match status" value="1"/>
</dbReference>
<dbReference type="SUPFAM" id="SSF111369">
    <property type="entry name" value="HlyD-like secretion proteins"/>
    <property type="match status" value="1"/>
</dbReference>
<name>A0A7C2JZA2_9PLAN</name>
<dbReference type="InterPro" id="IPR051909">
    <property type="entry name" value="MFP_Cation_Efflux"/>
</dbReference>
<accession>A0A7C2JZA2</accession>
<organism evidence="2">
    <name type="scientific">Schlesneria paludicola</name>
    <dbReference type="NCBI Taxonomy" id="360056"/>
    <lineage>
        <taxon>Bacteria</taxon>
        <taxon>Pseudomonadati</taxon>
        <taxon>Planctomycetota</taxon>
        <taxon>Planctomycetia</taxon>
        <taxon>Planctomycetales</taxon>
        <taxon>Planctomycetaceae</taxon>
        <taxon>Schlesneria</taxon>
    </lineage>
</organism>
<dbReference type="Gene3D" id="1.10.287.470">
    <property type="entry name" value="Helix hairpin bin"/>
    <property type="match status" value="1"/>
</dbReference>
<gene>
    <name evidence="2" type="ORF">ENQ76_07310</name>
</gene>
<reference evidence="2" key="1">
    <citation type="journal article" date="2020" name="mSystems">
        <title>Genome- and Community-Level Interaction Insights into Carbon Utilization and Element Cycling Functions of Hydrothermarchaeota in Hydrothermal Sediment.</title>
        <authorList>
            <person name="Zhou Z."/>
            <person name="Liu Y."/>
            <person name="Xu W."/>
            <person name="Pan J."/>
            <person name="Luo Z.H."/>
            <person name="Li M."/>
        </authorList>
    </citation>
    <scope>NUCLEOTIDE SEQUENCE [LARGE SCALE GENOMIC DNA]</scope>
    <source>
        <strain evidence="2">SpSt-339</strain>
    </source>
</reference>
<dbReference type="EMBL" id="DSOK01000210">
    <property type="protein sequence ID" value="HEN15260.1"/>
    <property type="molecule type" value="Genomic_DNA"/>
</dbReference>
<protein>
    <submittedName>
        <fullName evidence="2">MchE protein</fullName>
    </submittedName>
</protein>
<sequence>MQRFSPPSATAAQTDGPSAAVEEAKVLELSAQARKNLGLVSKPARLQTYWRTILIPGEIVDRPGLSDRGVTSPAVGVVTQVYAFPGDTVRAGQHLFTLRLFSEYLQNTQSELFKATRETELVQEQVDRLSEVARSGAIPEAKVIELKNQLRRQSALIQAYRQDLLTRGLSPAQIEQVTEGNFVSTIDVVAPPVITAPTPATAVQPAHLQLVSAQGDDLAYEVQELSVELGQQVQAGQLLAKLSNHQSLFVVGHAFKQEAPFLERAAQERRAIAIEFAEDDGGHWPTLDQTFEIRHLANSIDSESRTFDFFIPLTNQSRGYSKQGETFLVWRFRPGQRARLHVPVEEYKDVYVLPAAAVVREGPEAFVFRQNGDLFDRRPVHVLYEDRRFAVIENDGSLTPGMYLAQSAAASLNRVLKAQAASGEQPGLHVHPDGTVHAAH</sequence>
<dbReference type="AlphaFoldDB" id="A0A7C2JZA2"/>
<comment type="caution">
    <text evidence="2">The sequence shown here is derived from an EMBL/GenBank/DDBJ whole genome shotgun (WGS) entry which is preliminary data.</text>
</comment>